<reference evidence="2" key="1">
    <citation type="journal article" date="2023" name="Science">
        <title>Genome structures resolve the early diversification of teleost fishes.</title>
        <authorList>
            <person name="Parey E."/>
            <person name="Louis A."/>
            <person name="Montfort J."/>
            <person name="Bouchez O."/>
            <person name="Roques C."/>
            <person name="Iampietro C."/>
            <person name="Lluch J."/>
            <person name="Castinel A."/>
            <person name="Donnadieu C."/>
            <person name="Desvignes T."/>
            <person name="Floi Bucao C."/>
            <person name="Jouanno E."/>
            <person name="Wen M."/>
            <person name="Mejri S."/>
            <person name="Dirks R."/>
            <person name="Jansen H."/>
            <person name="Henkel C."/>
            <person name="Chen W.J."/>
            <person name="Zahm M."/>
            <person name="Cabau C."/>
            <person name="Klopp C."/>
            <person name="Thompson A.W."/>
            <person name="Robinson-Rechavi M."/>
            <person name="Braasch I."/>
            <person name="Lecointre G."/>
            <person name="Bobe J."/>
            <person name="Postlethwait J.H."/>
            <person name="Berthelot C."/>
            <person name="Roest Crollius H."/>
            <person name="Guiguen Y."/>
        </authorList>
    </citation>
    <scope>NUCLEOTIDE SEQUENCE</scope>
    <source>
        <strain evidence="2">WJC10195</strain>
    </source>
</reference>
<accession>A0A9Q1G0R2</accession>
<protein>
    <submittedName>
        <fullName evidence="2">Uncharacterized protein</fullName>
    </submittedName>
</protein>
<keyword evidence="3" id="KW-1185">Reference proteome</keyword>
<comment type="caution">
    <text evidence="2">The sequence shown here is derived from an EMBL/GenBank/DDBJ whole genome shotgun (WGS) entry which is preliminary data.</text>
</comment>
<feature type="region of interest" description="Disordered" evidence="1">
    <location>
        <begin position="117"/>
        <end position="146"/>
    </location>
</feature>
<evidence type="ECO:0000313" key="3">
    <source>
        <dbReference type="Proteomes" id="UP001152622"/>
    </source>
</evidence>
<organism evidence="2 3">
    <name type="scientific">Synaphobranchus kaupii</name>
    <name type="common">Kaup's arrowtooth eel</name>
    <dbReference type="NCBI Taxonomy" id="118154"/>
    <lineage>
        <taxon>Eukaryota</taxon>
        <taxon>Metazoa</taxon>
        <taxon>Chordata</taxon>
        <taxon>Craniata</taxon>
        <taxon>Vertebrata</taxon>
        <taxon>Euteleostomi</taxon>
        <taxon>Actinopterygii</taxon>
        <taxon>Neopterygii</taxon>
        <taxon>Teleostei</taxon>
        <taxon>Anguilliformes</taxon>
        <taxon>Synaphobranchidae</taxon>
        <taxon>Synaphobranchus</taxon>
    </lineage>
</organism>
<sequence>MLQLIGSSVQHCGLVGPGPVVHPHGPHGPQEERPPAQCSPRPAARLALQGPRGYGCRAWLLPAPLTAHGPRDRLSPALPSRFKWRRIRKRSLELYVFMKRARSPALVGHMLYESYGQTSEARPSEPLTRALDEQSDLQPLPLTGSV</sequence>
<dbReference type="EMBL" id="JAINUF010000003">
    <property type="protein sequence ID" value="KAJ8371288.1"/>
    <property type="molecule type" value="Genomic_DNA"/>
</dbReference>
<name>A0A9Q1G0R2_SYNKA</name>
<proteinExistence type="predicted"/>
<evidence type="ECO:0000256" key="1">
    <source>
        <dbReference type="SAM" id="MobiDB-lite"/>
    </source>
</evidence>
<feature type="region of interest" description="Disordered" evidence="1">
    <location>
        <begin position="16"/>
        <end position="41"/>
    </location>
</feature>
<dbReference type="Proteomes" id="UP001152622">
    <property type="component" value="Chromosome 3"/>
</dbReference>
<evidence type="ECO:0000313" key="2">
    <source>
        <dbReference type="EMBL" id="KAJ8371288.1"/>
    </source>
</evidence>
<dbReference type="AlphaFoldDB" id="A0A9Q1G0R2"/>
<gene>
    <name evidence="2" type="ORF">SKAU_G00113160</name>
</gene>